<dbReference type="InterPro" id="IPR034683">
    <property type="entry name" value="IspD/TarI"/>
</dbReference>
<evidence type="ECO:0000313" key="3">
    <source>
        <dbReference type="EMBL" id="SBS74347.1"/>
    </source>
</evidence>
<dbReference type="GO" id="GO:0005829">
    <property type="term" value="C:cytosol"/>
    <property type="evidence" value="ECO:0007669"/>
    <property type="project" value="TreeGrafter"/>
</dbReference>
<name>A0A1Y5P6U2_9MICO</name>
<dbReference type="SUPFAM" id="SSF53448">
    <property type="entry name" value="Nucleotide-diphospho-sugar transferases"/>
    <property type="match status" value="1"/>
</dbReference>
<dbReference type="AlphaFoldDB" id="A0A1Y5P6U2"/>
<accession>A0A1Y5P6U2</accession>
<dbReference type="Pfam" id="PF01128">
    <property type="entry name" value="IspD"/>
    <property type="match status" value="1"/>
</dbReference>
<proteinExistence type="predicted"/>
<dbReference type="EMBL" id="FLQR01000010">
    <property type="protein sequence ID" value="SBS74347.1"/>
    <property type="molecule type" value="Genomic_DNA"/>
</dbReference>
<dbReference type="PROSITE" id="PS01295">
    <property type="entry name" value="ISPD"/>
    <property type="match status" value="1"/>
</dbReference>
<dbReference type="CDD" id="cd02516">
    <property type="entry name" value="CDP-ME_synthetase"/>
    <property type="match status" value="1"/>
</dbReference>
<dbReference type="InterPro" id="IPR018294">
    <property type="entry name" value="ISPD_synthase_CS"/>
</dbReference>
<dbReference type="GO" id="GO:0050518">
    <property type="term" value="F:2-C-methyl-D-erythritol 4-phosphate cytidylyltransferase activity"/>
    <property type="evidence" value="ECO:0007669"/>
    <property type="project" value="UniProtKB-EC"/>
</dbReference>
<reference evidence="3" key="1">
    <citation type="submission" date="2016-03" db="EMBL/GenBank/DDBJ databases">
        <authorList>
            <person name="Ploux O."/>
        </authorList>
    </citation>
    <scope>NUCLEOTIDE SEQUENCE</scope>
    <source>
        <strain evidence="3">UC1</strain>
    </source>
</reference>
<dbReference type="PANTHER" id="PTHR43015:SF1">
    <property type="entry name" value="D-RIBITOL-5-PHOSPHATE CYTIDYLYLTRANSFERASE"/>
    <property type="match status" value="1"/>
</dbReference>
<dbReference type="PANTHER" id="PTHR43015">
    <property type="entry name" value="D-RIBITOL-5-PHOSPHATE CYTIDYLYLTRANSFERASE"/>
    <property type="match status" value="1"/>
</dbReference>
<evidence type="ECO:0000256" key="2">
    <source>
        <dbReference type="ARBA" id="ARBA00022695"/>
    </source>
</evidence>
<keyword evidence="1 3" id="KW-0808">Transferase</keyword>
<evidence type="ECO:0000256" key="1">
    <source>
        <dbReference type="ARBA" id="ARBA00022679"/>
    </source>
</evidence>
<dbReference type="InterPro" id="IPR029044">
    <property type="entry name" value="Nucleotide-diphossugar_trans"/>
</dbReference>
<protein>
    <submittedName>
        <fullName evidence="3">2-C-methyl-D-erythritol 4-phosphate cytidylyltransferase</fullName>
        <ecNumber evidence="3">2.7.7.60</ecNumber>
    </submittedName>
</protein>
<organism evidence="3">
    <name type="scientific">uncultured Microbacterium sp</name>
    <dbReference type="NCBI Taxonomy" id="191216"/>
    <lineage>
        <taxon>Bacteria</taxon>
        <taxon>Bacillati</taxon>
        <taxon>Actinomycetota</taxon>
        <taxon>Actinomycetes</taxon>
        <taxon>Micrococcales</taxon>
        <taxon>Microbacteriaceae</taxon>
        <taxon>Microbacterium</taxon>
        <taxon>environmental samples</taxon>
    </lineage>
</organism>
<keyword evidence="2 3" id="KW-0548">Nucleotidyltransferase</keyword>
<dbReference type="Gene3D" id="3.90.550.10">
    <property type="entry name" value="Spore Coat Polysaccharide Biosynthesis Protein SpsA, Chain A"/>
    <property type="match status" value="1"/>
</dbReference>
<gene>
    <name evidence="3" type="primary">ispD</name>
    <name evidence="3" type="ORF">MIPYR_60090</name>
</gene>
<dbReference type="GO" id="GO:0008299">
    <property type="term" value="P:isoprenoid biosynthetic process"/>
    <property type="evidence" value="ECO:0007669"/>
    <property type="project" value="InterPro"/>
</dbReference>
<dbReference type="EC" id="2.7.7.60" evidence="3"/>
<dbReference type="RefSeq" id="WP_295577377.1">
    <property type="nucleotide sequence ID" value="NZ_FLQR01000010.1"/>
</dbReference>
<sequence>MNIAVIFAGGIGSRMSSANLPKQFLEIHGTPLIVHTIQHFQDHPDIDRVAVAILPAWRDRFAHLVARYELTKVNWIVDGGTTGQESRHRAIRAVANECPGDSVVLIHDGVRPLINAQLISDNIRTVRELGAAITCTKGNETIVSASSEEIDEVLPRDFLYIAQAPQSMRLSTALEIYDRAVADGDDDSIDTATLLRRYGHKLFRVPGPRSNIKITTAEDYYICRAFFDVLERNQIGG</sequence>